<evidence type="ECO:0000313" key="1">
    <source>
        <dbReference type="EMBL" id="KAI1865257.1"/>
    </source>
</evidence>
<proteinExistence type="predicted"/>
<keyword evidence="2" id="KW-1185">Reference proteome</keyword>
<dbReference type="EMBL" id="JAFIMR010000022">
    <property type="protein sequence ID" value="KAI1865257.1"/>
    <property type="molecule type" value="Genomic_DNA"/>
</dbReference>
<gene>
    <name evidence="1" type="ORF">JX265_008304</name>
</gene>
<comment type="caution">
    <text evidence="1">The sequence shown here is derived from an EMBL/GenBank/DDBJ whole genome shotgun (WGS) entry which is preliminary data.</text>
</comment>
<organism evidence="1 2">
    <name type="scientific">Neoarthrinium moseri</name>
    <dbReference type="NCBI Taxonomy" id="1658444"/>
    <lineage>
        <taxon>Eukaryota</taxon>
        <taxon>Fungi</taxon>
        <taxon>Dikarya</taxon>
        <taxon>Ascomycota</taxon>
        <taxon>Pezizomycotina</taxon>
        <taxon>Sordariomycetes</taxon>
        <taxon>Xylariomycetidae</taxon>
        <taxon>Amphisphaeriales</taxon>
        <taxon>Apiosporaceae</taxon>
        <taxon>Neoarthrinium</taxon>
    </lineage>
</organism>
<protein>
    <submittedName>
        <fullName evidence="1">Uncharacterized protein</fullName>
    </submittedName>
</protein>
<reference evidence="1" key="1">
    <citation type="submission" date="2021-03" db="EMBL/GenBank/DDBJ databases">
        <title>Revisited historic fungal species revealed as producer of novel bioactive compounds through whole genome sequencing and comparative genomics.</title>
        <authorList>
            <person name="Vignolle G.A."/>
            <person name="Hochenegger N."/>
            <person name="Mach R.L."/>
            <person name="Mach-Aigner A.R."/>
            <person name="Javad Rahimi M."/>
            <person name="Salim K.A."/>
            <person name="Chan C.M."/>
            <person name="Lim L.B.L."/>
            <person name="Cai F."/>
            <person name="Druzhinina I.S."/>
            <person name="U'Ren J.M."/>
            <person name="Derntl C."/>
        </authorList>
    </citation>
    <scope>NUCLEOTIDE SEQUENCE</scope>
    <source>
        <strain evidence="1">TUCIM 5799</strain>
    </source>
</reference>
<dbReference type="Proteomes" id="UP000829685">
    <property type="component" value="Unassembled WGS sequence"/>
</dbReference>
<name>A0A9P9WIK5_9PEZI</name>
<dbReference type="AlphaFoldDB" id="A0A9P9WIK5"/>
<evidence type="ECO:0000313" key="2">
    <source>
        <dbReference type="Proteomes" id="UP000829685"/>
    </source>
</evidence>
<sequence length="478" mass="55053">MAPIEDLLLDLGAKIAHEHNLGVSALEQLADALDGNGLCLNDVAVPAVDFPTLVQLLLDITYDVPEWLAVSDERLKRYTEDEFKIVIKLIETRFWLGDAERTLDQLWSWQVVFGRSRQEHRQLISKSDIDGIDKMKGPAGYYTFLSSITNVFYDDYPDSYRLLREKFFPRGIDDAIPAFIKHYRQAKTAVRKLRKRYLYLGMVGVDKGGSLYMRSRDLLLHGEMFLEQVMGSAQLWRETTKKQNEYYQLPGVNMGLPYGTTAFTDYSLGKTYVIHQGGIKNHWDGHGDEYTPLRYQQGSPWGDWFRNVMHARGTMTRIEATDLKNKGIDAYKTAPGPYELRLPQAICPIWMHFGRMYSNYEAIYSGFTIVHPRSSMLEGPVKTEEELAEQAEQLSDGTSEPYWHVRKIKFQYAKLEMLFARNPLLAGRPRFDGMGNLRFDYMGVILRELTTGHRFMDYRVKQSCILIVGDDEGKETNP</sequence>
<accession>A0A9P9WIK5</accession>